<dbReference type="PROSITE" id="PS51203">
    <property type="entry name" value="CS"/>
    <property type="match status" value="1"/>
</dbReference>
<evidence type="ECO:0000313" key="11">
    <source>
        <dbReference type="Proteomes" id="UP000030759"/>
    </source>
</evidence>
<dbReference type="InterPro" id="IPR001394">
    <property type="entry name" value="Peptidase_C19_UCH"/>
</dbReference>
<feature type="compositionally biased region" description="Basic and acidic residues" evidence="7">
    <location>
        <begin position="28"/>
        <end position="44"/>
    </location>
</feature>
<dbReference type="InterPro" id="IPR007052">
    <property type="entry name" value="CS_dom"/>
</dbReference>
<comment type="similarity">
    <text evidence="6">Belongs to the peptidase C19 family.</text>
</comment>
<evidence type="ECO:0000256" key="1">
    <source>
        <dbReference type="ARBA" id="ARBA00000707"/>
    </source>
</evidence>
<dbReference type="PROSITE" id="PS00972">
    <property type="entry name" value="USP_1"/>
    <property type="match status" value="1"/>
</dbReference>
<dbReference type="InterPro" id="IPR018200">
    <property type="entry name" value="USP_CS"/>
</dbReference>
<feature type="region of interest" description="Disordered" evidence="7">
    <location>
        <begin position="223"/>
        <end position="248"/>
    </location>
</feature>
<dbReference type="AlphaFoldDB" id="A0A061I1Y3"/>
<dbReference type="PANTHER" id="PTHR21646">
    <property type="entry name" value="UBIQUITIN CARBOXYL-TERMINAL HYDROLASE"/>
    <property type="match status" value="1"/>
</dbReference>
<name>A0A061I1Y3_CRIGR</name>
<protein>
    <recommendedName>
        <fullName evidence="6">Ubiquitin carboxyl-terminal hydrolase</fullName>
        <ecNumber evidence="6">3.4.19.12</ecNumber>
    </recommendedName>
</protein>
<feature type="domain" description="CS" evidence="9">
    <location>
        <begin position="49"/>
        <end position="151"/>
    </location>
</feature>
<dbReference type="SUPFAM" id="SSF54001">
    <property type="entry name" value="Cysteine proteinases"/>
    <property type="match status" value="1"/>
</dbReference>
<dbReference type="InterPro" id="IPR050185">
    <property type="entry name" value="Ub_carboxyl-term_hydrolase"/>
</dbReference>
<dbReference type="PROSITE" id="PS00973">
    <property type="entry name" value="USP_2"/>
    <property type="match status" value="1"/>
</dbReference>
<dbReference type="GO" id="GO:0016579">
    <property type="term" value="P:protein deubiquitination"/>
    <property type="evidence" value="ECO:0007669"/>
    <property type="project" value="InterPro"/>
</dbReference>
<dbReference type="EMBL" id="KE675895">
    <property type="protein sequence ID" value="ERE74614.1"/>
    <property type="molecule type" value="Genomic_DNA"/>
</dbReference>
<dbReference type="SUPFAM" id="SSF49764">
    <property type="entry name" value="HSP20-like chaperones"/>
    <property type="match status" value="1"/>
</dbReference>
<feature type="domain" description="USP" evidence="8">
    <location>
        <begin position="266"/>
        <end position="609"/>
    </location>
</feature>
<evidence type="ECO:0000256" key="2">
    <source>
        <dbReference type="ARBA" id="ARBA00022670"/>
    </source>
</evidence>
<dbReference type="PANTHER" id="PTHR21646:SF74">
    <property type="entry name" value="UBIQUITIN CARBOXYL-TERMINAL HYDROLASE 19"/>
    <property type="match status" value="1"/>
</dbReference>
<gene>
    <name evidence="10" type="ORF">H671_4g13281</name>
</gene>
<keyword evidence="5 6" id="KW-0788">Thiol protease</keyword>
<evidence type="ECO:0000256" key="5">
    <source>
        <dbReference type="ARBA" id="ARBA00022807"/>
    </source>
</evidence>
<dbReference type="Gene3D" id="3.90.70.10">
    <property type="entry name" value="Cysteine proteinases"/>
    <property type="match status" value="1"/>
</dbReference>
<dbReference type="Gene3D" id="2.60.40.790">
    <property type="match status" value="1"/>
</dbReference>
<dbReference type="GO" id="GO:0036503">
    <property type="term" value="P:ERAD pathway"/>
    <property type="evidence" value="ECO:0007669"/>
    <property type="project" value="TreeGrafter"/>
</dbReference>
<keyword evidence="2 6" id="KW-0645">Protease</keyword>
<sequence>MSGGASTTGPRRGPPGLEEATSKKKQKDRANQESKDGDPRREPESMVNLAFVKNDSYEKGPDSVVVHVYVKEICRDTSRVLFREQDFTLIFQTRDGNFLRLHPGCGPHTIFRWQVKLRNLIEPEQCTFCFTASRIDICLRKRQSQRWGGLEAPATRGAVGGAKVAVPTGPTPLDSAPPGGTPHPLTGQEEARAVEKEKPKARSEDTGLDGVVARTPLEHVATKPEPHLASPKPTCMVPPMPHSPVSGDSVEEEEEEEKKVCLPGFTGLVNLGNTCFMNSVIQSLSNTRELRDFFHDRSFEAEINYNNPLGTGGRLAIGFAVLLRALWKGTHQAFQPSKLKAIVASKASQFTGYAQHDAQEFMAFLLDGLHEDLNRIQNKPYTETVDSDGRPDEVVAEEAWQRHKMRNDSFIVDLFQGQYKSKLVCPVCAKVSITFDPFLYLPVPLPQKQKVLPIFYFAREPHSKPIKLLEGYARYCPQCKQHREASKQLLLWRLPNVLIVQLKRFSFRSFIWRDKINDLVEFPVRNLDLSKFCIGQKEEQLPSYDLYAVINHYGGMIGGHYTACARLPNDRSSQRSDVGWRLFDDSTVTTVDESQVVTRYAYVLFYRRRNSPVERPPRAGHSEHHPDLGPAAEAAASQTLA</sequence>
<evidence type="ECO:0000256" key="3">
    <source>
        <dbReference type="ARBA" id="ARBA00022786"/>
    </source>
</evidence>
<comment type="catalytic activity">
    <reaction evidence="1 6">
        <text>Thiol-dependent hydrolysis of ester, thioester, amide, peptide and isopeptide bonds formed by the C-terminal Gly of ubiquitin (a 76-residue protein attached to proteins as an intracellular targeting signal).</text>
        <dbReference type="EC" id="3.4.19.12"/>
    </reaction>
</comment>
<dbReference type="InterPro" id="IPR008978">
    <property type="entry name" value="HSP20-like_chaperone"/>
</dbReference>
<evidence type="ECO:0000259" key="8">
    <source>
        <dbReference type="PROSITE" id="PS50235"/>
    </source>
</evidence>
<dbReference type="EC" id="3.4.19.12" evidence="6"/>
<dbReference type="CDD" id="cd02674">
    <property type="entry name" value="Peptidase_C19R"/>
    <property type="match status" value="1"/>
</dbReference>
<accession>A0A061I1Y3</accession>
<organism evidence="10 11">
    <name type="scientific">Cricetulus griseus</name>
    <name type="common">Chinese hamster</name>
    <name type="synonym">Cricetulus barabensis griseus</name>
    <dbReference type="NCBI Taxonomy" id="10029"/>
    <lineage>
        <taxon>Eukaryota</taxon>
        <taxon>Metazoa</taxon>
        <taxon>Chordata</taxon>
        <taxon>Craniata</taxon>
        <taxon>Vertebrata</taxon>
        <taxon>Euteleostomi</taxon>
        <taxon>Mammalia</taxon>
        <taxon>Eutheria</taxon>
        <taxon>Euarchontoglires</taxon>
        <taxon>Glires</taxon>
        <taxon>Rodentia</taxon>
        <taxon>Myomorpha</taxon>
        <taxon>Muroidea</taxon>
        <taxon>Cricetidae</taxon>
        <taxon>Cricetinae</taxon>
        <taxon>Cricetulus</taxon>
    </lineage>
</organism>
<feature type="region of interest" description="Disordered" evidence="7">
    <location>
        <begin position="613"/>
        <end position="641"/>
    </location>
</feature>
<proteinExistence type="inferred from homology"/>
<dbReference type="GO" id="GO:0004843">
    <property type="term" value="F:cysteine-type deubiquitinase activity"/>
    <property type="evidence" value="ECO:0007669"/>
    <property type="project" value="UniProtKB-UniRule"/>
</dbReference>
<dbReference type="PROSITE" id="PS50235">
    <property type="entry name" value="USP_3"/>
    <property type="match status" value="1"/>
</dbReference>
<evidence type="ECO:0000313" key="10">
    <source>
        <dbReference type="EMBL" id="ERE74614.1"/>
    </source>
</evidence>
<evidence type="ECO:0000259" key="9">
    <source>
        <dbReference type="PROSITE" id="PS51203"/>
    </source>
</evidence>
<evidence type="ECO:0000256" key="4">
    <source>
        <dbReference type="ARBA" id="ARBA00022801"/>
    </source>
</evidence>
<dbReference type="FunFam" id="2.60.40.790:FF:000004">
    <property type="entry name" value="ubiquitin carboxyl-terminal hydrolase 19 isoform X9"/>
    <property type="match status" value="1"/>
</dbReference>
<dbReference type="Pfam" id="PF00443">
    <property type="entry name" value="UCH"/>
    <property type="match status" value="1"/>
</dbReference>
<dbReference type="Proteomes" id="UP000030759">
    <property type="component" value="Unassembled WGS sequence"/>
</dbReference>
<reference evidence="11" key="1">
    <citation type="journal article" date="2013" name="Nat. Biotechnol.">
        <title>Chinese hamster genome sequenced from sorted chromosomes.</title>
        <authorList>
            <person name="Brinkrolf K."/>
            <person name="Rupp O."/>
            <person name="Laux H."/>
            <person name="Kollin F."/>
            <person name="Ernst W."/>
            <person name="Linke B."/>
            <person name="Kofler R."/>
            <person name="Romand S."/>
            <person name="Hesse F."/>
            <person name="Budach W.E."/>
            <person name="Galosy S."/>
            <person name="Muller D."/>
            <person name="Noll T."/>
            <person name="Wienberg J."/>
            <person name="Jostock T."/>
            <person name="Leonard M."/>
            <person name="Grillari J."/>
            <person name="Tauch A."/>
            <person name="Goesmann A."/>
            <person name="Helk B."/>
            <person name="Mott J.E."/>
            <person name="Puhler A."/>
            <person name="Borth N."/>
        </authorList>
    </citation>
    <scope>NUCLEOTIDE SEQUENCE [LARGE SCALE GENOMIC DNA]</scope>
    <source>
        <strain evidence="11">17A/GY</strain>
    </source>
</reference>
<dbReference type="Pfam" id="PF04969">
    <property type="entry name" value="CS"/>
    <property type="match status" value="1"/>
</dbReference>
<feature type="compositionally biased region" description="Basic and acidic residues" evidence="7">
    <location>
        <begin position="189"/>
        <end position="205"/>
    </location>
</feature>
<evidence type="ECO:0000256" key="6">
    <source>
        <dbReference type="RuleBase" id="RU366025"/>
    </source>
</evidence>
<feature type="region of interest" description="Disordered" evidence="7">
    <location>
        <begin position="161"/>
        <end position="206"/>
    </location>
</feature>
<dbReference type="InterPro" id="IPR038765">
    <property type="entry name" value="Papain-like_cys_pep_sf"/>
</dbReference>
<feature type="compositionally biased region" description="Basic and acidic residues" evidence="7">
    <location>
        <begin position="613"/>
        <end position="627"/>
    </location>
</feature>
<feature type="region of interest" description="Disordered" evidence="7">
    <location>
        <begin position="1"/>
        <end position="45"/>
    </location>
</feature>
<comment type="function">
    <text evidence="6">Deubiquitinating enzyme that removes conjugated ubiquitin from specific proteins to regulate different cellular processes.</text>
</comment>
<evidence type="ECO:0000256" key="7">
    <source>
        <dbReference type="SAM" id="MobiDB-lite"/>
    </source>
</evidence>
<dbReference type="InterPro" id="IPR028889">
    <property type="entry name" value="USP"/>
</dbReference>
<dbReference type="CDD" id="cd06466">
    <property type="entry name" value="p23_CS_SGT1_like"/>
    <property type="match status" value="1"/>
</dbReference>
<dbReference type="Pfam" id="PF16602">
    <property type="entry name" value="USP19_linker"/>
    <property type="match status" value="1"/>
</dbReference>
<keyword evidence="3 6" id="KW-0833">Ubl conjugation pathway</keyword>
<keyword evidence="4 6" id="KW-0378">Hydrolase</keyword>